<feature type="domain" description="DUF5753" evidence="1">
    <location>
        <begin position="94"/>
        <end position="262"/>
    </location>
</feature>
<dbReference type="Pfam" id="PF19054">
    <property type="entry name" value="DUF5753"/>
    <property type="match status" value="1"/>
</dbReference>
<organism evidence="2 3">
    <name type="scientific">Actinomadura namibiensis</name>
    <dbReference type="NCBI Taxonomy" id="182080"/>
    <lineage>
        <taxon>Bacteria</taxon>
        <taxon>Bacillati</taxon>
        <taxon>Actinomycetota</taxon>
        <taxon>Actinomycetes</taxon>
        <taxon>Streptosporangiales</taxon>
        <taxon>Thermomonosporaceae</taxon>
        <taxon>Actinomadura</taxon>
    </lineage>
</organism>
<evidence type="ECO:0000259" key="1">
    <source>
        <dbReference type="Pfam" id="PF19054"/>
    </source>
</evidence>
<dbReference type="RefSeq" id="WP_182845867.1">
    <property type="nucleotide sequence ID" value="NZ_BAAALP010000056.1"/>
</dbReference>
<dbReference type="Pfam" id="PF13560">
    <property type="entry name" value="HTH_31"/>
    <property type="match status" value="1"/>
</dbReference>
<reference evidence="2 3" key="1">
    <citation type="submission" date="2020-08" db="EMBL/GenBank/DDBJ databases">
        <title>Genomic Encyclopedia of Type Strains, Phase IV (KMG-IV): sequencing the most valuable type-strain genomes for metagenomic binning, comparative biology and taxonomic classification.</title>
        <authorList>
            <person name="Goeker M."/>
        </authorList>
    </citation>
    <scope>NUCLEOTIDE SEQUENCE [LARGE SCALE GENOMIC DNA]</scope>
    <source>
        <strain evidence="2 3">DSM 44197</strain>
    </source>
</reference>
<protein>
    <recommendedName>
        <fullName evidence="1">DUF5753 domain-containing protein</fullName>
    </recommendedName>
</protein>
<proteinExistence type="predicted"/>
<dbReference type="Proteomes" id="UP000572680">
    <property type="component" value="Unassembled WGS sequence"/>
</dbReference>
<evidence type="ECO:0000313" key="3">
    <source>
        <dbReference type="Proteomes" id="UP000572680"/>
    </source>
</evidence>
<dbReference type="AlphaFoldDB" id="A0A7W3LSW6"/>
<keyword evidence="3" id="KW-1185">Reference proteome</keyword>
<evidence type="ECO:0000313" key="2">
    <source>
        <dbReference type="EMBL" id="MBA8953704.1"/>
    </source>
</evidence>
<dbReference type="InterPro" id="IPR043917">
    <property type="entry name" value="DUF5753"/>
</dbReference>
<gene>
    <name evidence="2" type="ORF">HNR61_005357</name>
</gene>
<dbReference type="EMBL" id="JACJIA010000007">
    <property type="protein sequence ID" value="MBA8953704.1"/>
    <property type="molecule type" value="Genomic_DNA"/>
</dbReference>
<comment type="caution">
    <text evidence="2">The sequence shown here is derived from an EMBL/GenBank/DDBJ whole genome shotgun (WGS) entry which is preliminary data.</text>
</comment>
<sequence length="270" mass="30101">MPQPPKQLTPSNGALDLFGSEVRRYRQLAGHSIAQLSDRIPYSSSFIGAVERAESRCERAFPEHCDRVLETKDALTHLYDGLFAGKASAFPEWFREWTEIEALALTLKAYQPNIVDGLLQTPQYAEILLFGDQAKVEARMGRQAILTRSDPRPPRIITVMPETVLWYDVGGPDVMRAQLEKLASTSSPWMSMQIIPNGQRHPGNLGAFVLATLPDGSEVAYVETALRGMIVEDRADIAELKDQFDMICTQALPVGMSVDLISQTVDRWKP</sequence>
<accession>A0A7W3LSW6</accession>
<name>A0A7W3LSW6_ACTNM</name>